<evidence type="ECO:0000313" key="3">
    <source>
        <dbReference type="EMBL" id="EYU14244.1"/>
    </source>
</evidence>
<dbReference type="InterPro" id="IPR001296">
    <property type="entry name" value="Glyco_trans_1"/>
</dbReference>
<dbReference type="CDD" id="cd03794">
    <property type="entry name" value="GT4_WbuB-like"/>
    <property type="match status" value="1"/>
</dbReference>
<dbReference type="Pfam" id="PF13439">
    <property type="entry name" value="Glyco_transf_4"/>
    <property type="match status" value="1"/>
</dbReference>
<feature type="domain" description="Glycosyl transferase family 1" evidence="1">
    <location>
        <begin position="226"/>
        <end position="388"/>
    </location>
</feature>
<gene>
    <name evidence="3" type="ORF">BA1DRAFT_03240</name>
</gene>
<dbReference type="Proteomes" id="UP000023464">
    <property type="component" value="Unassembled WGS sequence"/>
</dbReference>
<protein>
    <submittedName>
        <fullName evidence="3">Glycosyltransferase</fullName>
    </submittedName>
</protein>
<sequence>MNIVYINHYAGSPDLGMEFRPYHLGQEWIKSGHNITLLAASYSHVRTKQPKLINNKKTTGNINGLEYVWYPTPSYSGNGLPRVKNIFSFLRQIWFDSHNLVKKYRPDVVITSSTYPMDIWVAKRIAQKANAKLVFEIHDLWPLSPIELGGMSPKHPFIQLCQLAENAAYKHADVVISMLPNVQEHTKAHGLDLSKLHIIPNGVVIDDWVNQLTPLNSLLETLITAEKNKGHKIVCYCGAHGRPNALERLLKTASLLHDKPITFLLVGTGFEKENLIKESESLGINNVIFFEPIPKTQIPTLLNKIDIAYIGLQKQSLFRFGISPNKLIDYMMAGKPILCAIDAGNDPVSEVNCGITVKSGKPEDIAQALLKLSELSTKELNQMGQKGKIYALENHAYSILADNFIKAIINHE</sequence>
<dbReference type="SUPFAM" id="SSF53756">
    <property type="entry name" value="UDP-Glycosyltransferase/glycogen phosphorylase"/>
    <property type="match status" value="1"/>
</dbReference>
<dbReference type="GO" id="GO:1901135">
    <property type="term" value="P:carbohydrate derivative metabolic process"/>
    <property type="evidence" value="ECO:0007669"/>
    <property type="project" value="UniProtKB-ARBA"/>
</dbReference>
<evidence type="ECO:0000313" key="4">
    <source>
        <dbReference type="Proteomes" id="UP000023464"/>
    </source>
</evidence>
<dbReference type="EMBL" id="JFGV01000053">
    <property type="protein sequence ID" value="EYU14244.1"/>
    <property type="molecule type" value="Genomic_DNA"/>
</dbReference>
<reference evidence="3 4" key="1">
    <citation type="submission" date="2014-03" db="EMBL/GenBank/DDBJ databases">
        <title>Draft Genome of Photorhabdus luminescens BA1, an Egyptian Isolate.</title>
        <authorList>
            <person name="Ghazal S."/>
            <person name="Hurst S.G.IV."/>
            <person name="Morris K."/>
            <person name="Thomas K."/>
            <person name="Tisa L.S."/>
        </authorList>
    </citation>
    <scope>NUCLEOTIDE SEQUENCE [LARGE SCALE GENOMIC DNA]</scope>
    <source>
        <strain evidence="3 4">BA1</strain>
    </source>
</reference>
<comment type="caution">
    <text evidence="3">The sequence shown here is derived from an EMBL/GenBank/DDBJ whole genome shotgun (WGS) entry which is preliminary data.</text>
</comment>
<accession>A0A022PFD6</accession>
<dbReference type="Gene3D" id="3.40.50.2000">
    <property type="entry name" value="Glycogen Phosphorylase B"/>
    <property type="match status" value="2"/>
</dbReference>
<keyword evidence="3" id="KW-0808">Transferase</keyword>
<dbReference type="Pfam" id="PF00534">
    <property type="entry name" value="Glycos_transf_1"/>
    <property type="match status" value="1"/>
</dbReference>
<dbReference type="PATRIC" id="fig|1393736.3.peg.3311"/>
<organism evidence="3 4">
    <name type="scientific">Photorhabdus aegyptia</name>
    <dbReference type="NCBI Taxonomy" id="2805098"/>
    <lineage>
        <taxon>Bacteria</taxon>
        <taxon>Pseudomonadati</taxon>
        <taxon>Pseudomonadota</taxon>
        <taxon>Gammaproteobacteria</taxon>
        <taxon>Enterobacterales</taxon>
        <taxon>Morganellaceae</taxon>
        <taxon>Photorhabdus</taxon>
    </lineage>
</organism>
<evidence type="ECO:0000259" key="2">
    <source>
        <dbReference type="Pfam" id="PF13439"/>
    </source>
</evidence>
<name>A0A022PFD6_9GAMM</name>
<dbReference type="PANTHER" id="PTHR12526">
    <property type="entry name" value="GLYCOSYLTRANSFERASE"/>
    <property type="match status" value="1"/>
</dbReference>
<proteinExistence type="predicted"/>
<keyword evidence="4" id="KW-1185">Reference proteome</keyword>
<dbReference type="InterPro" id="IPR028098">
    <property type="entry name" value="Glyco_trans_4-like_N"/>
</dbReference>
<feature type="domain" description="Glycosyltransferase subfamily 4-like N-terminal" evidence="2">
    <location>
        <begin position="16"/>
        <end position="205"/>
    </location>
</feature>
<evidence type="ECO:0000259" key="1">
    <source>
        <dbReference type="Pfam" id="PF00534"/>
    </source>
</evidence>
<dbReference type="RefSeq" id="WP_036780935.1">
    <property type="nucleotide sequence ID" value="NZ_CAWLTM010000062.1"/>
</dbReference>
<dbReference type="PANTHER" id="PTHR12526:SF622">
    <property type="entry name" value="GLYCOSYLTRANSFERASE (GROUP I)"/>
    <property type="match status" value="1"/>
</dbReference>
<dbReference type="AlphaFoldDB" id="A0A022PFD6"/>
<dbReference type="GO" id="GO:0016757">
    <property type="term" value="F:glycosyltransferase activity"/>
    <property type="evidence" value="ECO:0007669"/>
    <property type="project" value="InterPro"/>
</dbReference>